<keyword evidence="3" id="KW-0812">Transmembrane</keyword>
<reference evidence="5 6" key="1">
    <citation type="journal article" date="2004" name="Science">
        <title>The genome of the diatom Thalassiosira pseudonana: ecology, evolution, and metabolism.</title>
        <authorList>
            <person name="Armbrust E.V."/>
            <person name="Berges J.A."/>
            <person name="Bowler C."/>
            <person name="Green B.R."/>
            <person name="Martinez D."/>
            <person name="Putnam N.H."/>
            <person name="Zhou S."/>
            <person name="Allen A.E."/>
            <person name="Apt K.E."/>
            <person name="Bechner M."/>
            <person name="Brzezinski M.A."/>
            <person name="Chaal B.K."/>
            <person name="Chiovitti A."/>
            <person name="Davis A.K."/>
            <person name="Demarest M.S."/>
            <person name="Detter J.C."/>
            <person name="Glavina T."/>
            <person name="Goodstein D."/>
            <person name="Hadi M.Z."/>
            <person name="Hellsten U."/>
            <person name="Hildebrand M."/>
            <person name="Jenkins B.D."/>
            <person name="Jurka J."/>
            <person name="Kapitonov V.V."/>
            <person name="Kroger N."/>
            <person name="Lau W.W."/>
            <person name="Lane T.W."/>
            <person name="Larimer F.W."/>
            <person name="Lippmeier J.C."/>
            <person name="Lucas S."/>
            <person name="Medina M."/>
            <person name="Montsant A."/>
            <person name="Obornik M."/>
            <person name="Parker M.S."/>
            <person name="Palenik B."/>
            <person name="Pazour G.J."/>
            <person name="Richardson P.M."/>
            <person name="Rynearson T.A."/>
            <person name="Saito M.A."/>
            <person name="Schwartz D.C."/>
            <person name="Thamatrakoln K."/>
            <person name="Valentin K."/>
            <person name="Vardi A."/>
            <person name="Wilkerson F.P."/>
            <person name="Rokhsar D.S."/>
        </authorList>
    </citation>
    <scope>NUCLEOTIDE SEQUENCE [LARGE SCALE GENOMIC DNA]</scope>
    <source>
        <strain evidence="5 6">CCMP1335</strain>
    </source>
</reference>
<dbReference type="InterPro" id="IPR000742">
    <property type="entry name" value="EGF"/>
</dbReference>
<dbReference type="AlphaFoldDB" id="B8C902"/>
<evidence type="ECO:0000256" key="2">
    <source>
        <dbReference type="SAM" id="MobiDB-lite"/>
    </source>
</evidence>
<dbReference type="EMBL" id="CM000646">
    <property type="protein sequence ID" value="EED89767.1"/>
    <property type="molecule type" value="Genomic_DNA"/>
</dbReference>
<keyword evidence="1" id="KW-0245">EGF-like domain</keyword>
<comment type="caution">
    <text evidence="1">Lacks conserved residue(s) required for the propagation of feature annotation.</text>
</comment>
<keyword evidence="3" id="KW-1133">Transmembrane helix</keyword>
<name>B8C902_THAPS</name>
<dbReference type="RefSeq" id="XP_002292571.1">
    <property type="nucleotide sequence ID" value="XM_002292535.1"/>
</dbReference>
<proteinExistence type="predicted"/>
<feature type="domain" description="EGF-like" evidence="4">
    <location>
        <begin position="422"/>
        <end position="456"/>
    </location>
</feature>
<dbReference type="GeneID" id="7447007"/>
<evidence type="ECO:0000313" key="5">
    <source>
        <dbReference type="EMBL" id="EED89767.1"/>
    </source>
</evidence>
<reference evidence="5 6" key="2">
    <citation type="journal article" date="2008" name="Nature">
        <title>The Phaeodactylum genome reveals the evolutionary history of diatom genomes.</title>
        <authorList>
            <person name="Bowler C."/>
            <person name="Allen A.E."/>
            <person name="Badger J.H."/>
            <person name="Grimwood J."/>
            <person name="Jabbari K."/>
            <person name="Kuo A."/>
            <person name="Maheswari U."/>
            <person name="Martens C."/>
            <person name="Maumus F."/>
            <person name="Otillar R.P."/>
            <person name="Rayko E."/>
            <person name="Salamov A."/>
            <person name="Vandepoele K."/>
            <person name="Beszteri B."/>
            <person name="Gruber A."/>
            <person name="Heijde M."/>
            <person name="Katinka M."/>
            <person name="Mock T."/>
            <person name="Valentin K."/>
            <person name="Verret F."/>
            <person name="Berges J.A."/>
            <person name="Brownlee C."/>
            <person name="Cadoret J.P."/>
            <person name="Chiovitti A."/>
            <person name="Choi C.J."/>
            <person name="Coesel S."/>
            <person name="De Martino A."/>
            <person name="Detter J.C."/>
            <person name="Durkin C."/>
            <person name="Falciatore A."/>
            <person name="Fournet J."/>
            <person name="Haruta M."/>
            <person name="Huysman M.J."/>
            <person name="Jenkins B.D."/>
            <person name="Jiroutova K."/>
            <person name="Jorgensen R.E."/>
            <person name="Joubert Y."/>
            <person name="Kaplan A."/>
            <person name="Kroger N."/>
            <person name="Kroth P.G."/>
            <person name="La Roche J."/>
            <person name="Lindquist E."/>
            <person name="Lommer M."/>
            <person name="Martin-Jezequel V."/>
            <person name="Lopez P.J."/>
            <person name="Lucas S."/>
            <person name="Mangogna M."/>
            <person name="McGinnis K."/>
            <person name="Medlin L.K."/>
            <person name="Montsant A."/>
            <person name="Oudot-Le Secq M.P."/>
            <person name="Napoli C."/>
            <person name="Obornik M."/>
            <person name="Parker M.S."/>
            <person name="Petit J.L."/>
            <person name="Porcel B.M."/>
            <person name="Poulsen N."/>
            <person name="Robison M."/>
            <person name="Rychlewski L."/>
            <person name="Rynearson T.A."/>
            <person name="Schmutz J."/>
            <person name="Shapiro H."/>
            <person name="Siaut M."/>
            <person name="Stanley M."/>
            <person name="Sussman M.R."/>
            <person name="Taylor A.R."/>
            <person name="Vardi A."/>
            <person name="von Dassow P."/>
            <person name="Vyverman W."/>
            <person name="Willis A."/>
            <person name="Wyrwicz L.S."/>
            <person name="Rokhsar D.S."/>
            <person name="Weissenbach J."/>
            <person name="Armbrust E.V."/>
            <person name="Green B.R."/>
            <person name="Van de Peer Y."/>
            <person name="Grigoriev I.V."/>
        </authorList>
    </citation>
    <scope>NUCLEOTIDE SEQUENCE [LARGE SCALE GENOMIC DNA]</scope>
    <source>
        <strain evidence="5 6">CCMP1335</strain>
    </source>
</reference>
<dbReference type="Proteomes" id="UP000001449">
    <property type="component" value="Chromosome 10"/>
</dbReference>
<organism evidence="5 6">
    <name type="scientific">Thalassiosira pseudonana</name>
    <name type="common">Marine diatom</name>
    <name type="synonym">Cyclotella nana</name>
    <dbReference type="NCBI Taxonomy" id="35128"/>
    <lineage>
        <taxon>Eukaryota</taxon>
        <taxon>Sar</taxon>
        <taxon>Stramenopiles</taxon>
        <taxon>Ochrophyta</taxon>
        <taxon>Bacillariophyta</taxon>
        <taxon>Coscinodiscophyceae</taxon>
        <taxon>Thalassiosirophycidae</taxon>
        <taxon>Thalassiosirales</taxon>
        <taxon>Thalassiosiraceae</taxon>
        <taxon>Thalassiosira</taxon>
    </lineage>
</organism>
<dbReference type="OMA" id="MAYITHE"/>
<keyword evidence="6" id="KW-1185">Reference proteome</keyword>
<dbReference type="GO" id="GO:0045840">
    <property type="term" value="P:positive regulation of mitotic nuclear division"/>
    <property type="evidence" value="ECO:0000318"/>
    <property type="project" value="GO_Central"/>
</dbReference>
<feature type="compositionally biased region" description="Polar residues" evidence="2">
    <location>
        <begin position="14"/>
        <end position="35"/>
    </location>
</feature>
<gene>
    <name evidence="5" type="ORF">THAPSDRAFT_24108</name>
</gene>
<dbReference type="GO" id="GO:0007173">
    <property type="term" value="P:epidermal growth factor receptor signaling pathway"/>
    <property type="evidence" value="ECO:0000318"/>
    <property type="project" value="GO_Central"/>
</dbReference>
<dbReference type="HOGENOM" id="CLU_437781_0_0_1"/>
<dbReference type="eggNOG" id="ENOG502TFS6">
    <property type="taxonomic scope" value="Eukaryota"/>
</dbReference>
<sequence>MTESIHHSGEDAPTPTSVDSEMPQPQSPTDANGLTSRGPRRADVDMPDSSRLDLKDDDGYEEEPILIPQSSHSLLFTEEVCSLSFAFGLGIMVLSFLSLILALLNNLGKGEPGNLLGIPVQVDSSVRGAQYLAIIIGMLLEEEIPQSFYLLRMIPKHSLKQRFSRMKYWQFVLSATIRLMMGYIFISNMFLVIAQASGVLDIFYDMLALQFIQMLDDIAFRLAKIDVFGKRLKIATSRKCFSVVFERPSFRSRKPINILLKSLYFVNLIGLLSGLIVVSVKQIKGEFHCDSLFITFGDDIWEDSIIKLPNGTISTRVLLYSYFNGVYTRNGTHDGLPIYTEQNKLSSTRFERTIPAEIMYCKSEGSWVFLHQNIRKSKSDNDECPWLLRSIETTEYNILDVGGDWSLWAGRFKGGSFSAVCDSCTSDAQCNYHGTCSPTGKCECPENGNYFGNYCEHKKPCPTIRGDWGDTWELRTLNGETWDPRNDTLDSIFIAYDRPIYRYSTGFKMDMPENDAVMLVYTGSRWFGMYFEGIHNRTIEWRSNYSYEFHAFWENAFSQLTRFVSDPTTESTPVAVDMFEITDRGDHYGPMGELTPMRVPRGSGYFQCYERENTPTLSSSTELSF</sequence>
<evidence type="ECO:0000256" key="1">
    <source>
        <dbReference type="PROSITE-ProRule" id="PRU00076"/>
    </source>
</evidence>
<evidence type="ECO:0000313" key="6">
    <source>
        <dbReference type="Proteomes" id="UP000001449"/>
    </source>
</evidence>
<keyword evidence="3" id="KW-0472">Membrane</keyword>
<dbReference type="InParanoid" id="B8C902"/>
<feature type="transmembrane region" description="Helical" evidence="3">
    <location>
        <begin position="131"/>
        <end position="151"/>
    </location>
</feature>
<evidence type="ECO:0000256" key="3">
    <source>
        <dbReference type="SAM" id="Phobius"/>
    </source>
</evidence>
<feature type="compositionally biased region" description="Basic and acidic residues" evidence="2">
    <location>
        <begin position="1"/>
        <end position="10"/>
    </location>
</feature>
<dbReference type="PaxDb" id="35128-Thaps24108"/>
<accession>B8C902</accession>
<protein>
    <recommendedName>
        <fullName evidence="4">EGF-like domain-containing protein</fullName>
    </recommendedName>
</protein>
<feature type="region of interest" description="Disordered" evidence="2">
    <location>
        <begin position="1"/>
        <end position="57"/>
    </location>
</feature>
<dbReference type="PROSITE" id="PS50026">
    <property type="entry name" value="EGF_3"/>
    <property type="match status" value="1"/>
</dbReference>
<dbReference type="KEGG" id="tps:THAPSDRAFT_24108"/>
<feature type="compositionally biased region" description="Basic and acidic residues" evidence="2">
    <location>
        <begin position="40"/>
        <end position="54"/>
    </location>
</feature>
<feature type="transmembrane region" description="Helical" evidence="3">
    <location>
        <begin position="80"/>
        <end position="104"/>
    </location>
</feature>
<evidence type="ECO:0000259" key="4">
    <source>
        <dbReference type="PROSITE" id="PS50026"/>
    </source>
</evidence>
<dbReference type="GO" id="GO:0008284">
    <property type="term" value="P:positive regulation of cell population proliferation"/>
    <property type="evidence" value="ECO:0000318"/>
    <property type="project" value="GO_Central"/>
</dbReference>
<feature type="transmembrane region" description="Helical" evidence="3">
    <location>
        <begin position="171"/>
        <end position="196"/>
    </location>
</feature>